<dbReference type="Proteomes" id="UP000030671">
    <property type="component" value="Unassembled WGS sequence"/>
</dbReference>
<evidence type="ECO:0000256" key="2">
    <source>
        <dbReference type="ARBA" id="ARBA00022679"/>
    </source>
</evidence>
<dbReference type="PROSITE" id="PS50404">
    <property type="entry name" value="GST_NTER"/>
    <property type="match status" value="1"/>
</dbReference>
<accession>W4K375</accession>
<dbReference type="RefSeq" id="XP_009547905.1">
    <property type="nucleotide sequence ID" value="XM_009549610.1"/>
</dbReference>
<evidence type="ECO:0000259" key="5">
    <source>
        <dbReference type="PROSITE" id="PS50404"/>
    </source>
</evidence>
<dbReference type="InterPro" id="IPR010987">
    <property type="entry name" value="Glutathione-S-Trfase_C-like"/>
</dbReference>
<dbReference type="eggNOG" id="KOG0867">
    <property type="taxonomic scope" value="Eukaryota"/>
</dbReference>
<dbReference type="PROSITE" id="PS50405">
    <property type="entry name" value="GST_CTER"/>
    <property type="match status" value="1"/>
</dbReference>
<evidence type="ECO:0000313" key="7">
    <source>
        <dbReference type="EMBL" id="ETW80199.1"/>
    </source>
</evidence>
<evidence type="ECO:0000256" key="3">
    <source>
        <dbReference type="ARBA" id="ARBA00047960"/>
    </source>
</evidence>
<sequence length="211" mass="23431">MVLKIHGVAQSTCTRRVALICKEKNVPYEIVPVNFQTGEHKSPAHLEKQPFGQVPYIDDDGFIIFESRAISRYIATKYADQGTPGLIPTDLKAVAIFEQAASIEVNDFEPYAGGICLEKIFKPNRGVKTDEARAAELAATLESKLEGYERILSKQRYLAGDNVTLADLFHLPYGNSITVLGYGHLSKTPNVARWWKDISSRASWQSVKDSA</sequence>
<dbReference type="GO" id="GO:0004364">
    <property type="term" value="F:glutathione transferase activity"/>
    <property type="evidence" value="ECO:0007669"/>
    <property type="project" value="UniProtKB-EC"/>
</dbReference>
<dbReference type="SFLD" id="SFLDS00019">
    <property type="entry name" value="Glutathione_Transferase_(cytos"/>
    <property type="match status" value="1"/>
</dbReference>
<dbReference type="InterPro" id="IPR040079">
    <property type="entry name" value="Glutathione_S-Trfase"/>
</dbReference>
<dbReference type="GO" id="GO:0043295">
    <property type="term" value="F:glutathione binding"/>
    <property type="evidence" value="ECO:0007669"/>
    <property type="project" value="TreeGrafter"/>
</dbReference>
<evidence type="ECO:0000313" key="8">
    <source>
        <dbReference type="Proteomes" id="UP000030671"/>
    </source>
</evidence>
<organism evidence="7 8">
    <name type="scientific">Heterobasidion irregulare (strain TC 32-1)</name>
    <dbReference type="NCBI Taxonomy" id="747525"/>
    <lineage>
        <taxon>Eukaryota</taxon>
        <taxon>Fungi</taxon>
        <taxon>Dikarya</taxon>
        <taxon>Basidiomycota</taxon>
        <taxon>Agaricomycotina</taxon>
        <taxon>Agaricomycetes</taxon>
        <taxon>Russulales</taxon>
        <taxon>Bondarzewiaceae</taxon>
        <taxon>Heterobasidion</taxon>
        <taxon>Heterobasidion annosum species complex</taxon>
    </lineage>
</organism>
<feature type="domain" description="GST N-terminal" evidence="5">
    <location>
        <begin position="1"/>
        <end position="82"/>
    </location>
</feature>
<dbReference type="SUPFAM" id="SSF52833">
    <property type="entry name" value="Thioredoxin-like"/>
    <property type="match status" value="1"/>
</dbReference>
<dbReference type="GeneID" id="20671787"/>
<dbReference type="Pfam" id="PF02798">
    <property type="entry name" value="GST_N"/>
    <property type="match status" value="1"/>
</dbReference>
<dbReference type="OrthoDB" id="249703at2759"/>
<dbReference type="EMBL" id="KI925460">
    <property type="protein sequence ID" value="ETW80199.1"/>
    <property type="molecule type" value="Genomic_DNA"/>
</dbReference>
<name>W4K375_HETIT</name>
<keyword evidence="2 7" id="KW-0808">Transferase</keyword>
<dbReference type="Gene3D" id="1.20.1050.10">
    <property type="match status" value="1"/>
</dbReference>
<dbReference type="HOGENOM" id="CLU_011226_5_1_1"/>
<reference evidence="7 8" key="1">
    <citation type="journal article" date="2012" name="New Phytol.">
        <title>Insight into trade-off between wood decay and parasitism from the genome of a fungal forest pathogen.</title>
        <authorList>
            <person name="Olson A."/>
            <person name="Aerts A."/>
            <person name="Asiegbu F."/>
            <person name="Belbahri L."/>
            <person name="Bouzid O."/>
            <person name="Broberg A."/>
            <person name="Canback B."/>
            <person name="Coutinho P.M."/>
            <person name="Cullen D."/>
            <person name="Dalman K."/>
            <person name="Deflorio G."/>
            <person name="van Diepen L.T."/>
            <person name="Dunand C."/>
            <person name="Duplessis S."/>
            <person name="Durling M."/>
            <person name="Gonthier P."/>
            <person name="Grimwood J."/>
            <person name="Fossdal C.G."/>
            <person name="Hansson D."/>
            <person name="Henrissat B."/>
            <person name="Hietala A."/>
            <person name="Himmelstrand K."/>
            <person name="Hoffmeister D."/>
            <person name="Hogberg N."/>
            <person name="James T.Y."/>
            <person name="Karlsson M."/>
            <person name="Kohler A."/>
            <person name="Kues U."/>
            <person name="Lee Y.H."/>
            <person name="Lin Y.C."/>
            <person name="Lind M."/>
            <person name="Lindquist E."/>
            <person name="Lombard V."/>
            <person name="Lucas S."/>
            <person name="Lunden K."/>
            <person name="Morin E."/>
            <person name="Murat C."/>
            <person name="Park J."/>
            <person name="Raffaello T."/>
            <person name="Rouze P."/>
            <person name="Salamov A."/>
            <person name="Schmutz J."/>
            <person name="Solheim H."/>
            <person name="Stahlberg J."/>
            <person name="Velez H."/>
            <person name="de Vries R.P."/>
            <person name="Wiebenga A."/>
            <person name="Woodward S."/>
            <person name="Yakovlev I."/>
            <person name="Garbelotto M."/>
            <person name="Martin F."/>
            <person name="Grigoriev I.V."/>
            <person name="Stenlid J."/>
        </authorList>
    </citation>
    <scope>NUCLEOTIDE SEQUENCE [LARGE SCALE GENOMIC DNA]</scope>
    <source>
        <strain evidence="7 8">TC 32-1</strain>
    </source>
</reference>
<protein>
    <recommendedName>
        <fullName evidence="1">glutathione transferase</fullName>
        <ecNumber evidence="1">2.5.1.18</ecNumber>
    </recommendedName>
</protein>
<dbReference type="SFLD" id="SFLDG01154">
    <property type="entry name" value="Main.5:_Phi-like"/>
    <property type="match status" value="1"/>
</dbReference>
<dbReference type="SFLD" id="SFLDG00358">
    <property type="entry name" value="Main_(cytGST)"/>
    <property type="match status" value="1"/>
</dbReference>
<dbReference type="AlphaFoldDB" id="W4K375"/>
<dbReference type="SUPFAM" id="SSF47616">
    <property type="entry name" value="GST C-terminal domain-like"/>
    <property type="match status" value="1"/>
</dbReference>
<dbReference type="PANTHER" id="PTHR43900:SF3">
    <property type="entry name" value="GLUTATHIONE S-TRANSFERASE RHO"/>
    <property type="match status" value="1"/>
</dbReference>
<dbReference type="InterPro" id="IPR036282">
    <property type="entry name" value="Glutathione-S-Trfase_C_sf"/>
</dbReference>
<gene>
    <name evidence="7" type="ORF">HETIRDRAFT_35255</name>
</gene>
<dbReference type="GO" id="GO:0006749">
    <property type="term" value="P:glutathione metabolic process"/>
    <property type="evidence" value="ECO:0007669"/>
    <property type="project" value="TreeGrafter"/>
</dbReference>
<evidence type="ECO:0000259" key="6">
    <source>
        <dbReference type="PROSITE" id="PS50405"/>
    </source>
</evidence>
<dbReference type="PANTHER" id="PTHR43900">
    <property type="entry name" value="GLUTATHIONE S-TRANSFERASE RHO"/>
    <property type="match status" value="1"/>
</dbReference>
<dbReference type="EC" id="2.5.1.18" evidence="1"/>
<dbReference type="KEGG" id="hir:HETIRDRAFT_35255"/>
<dbReference type="CDD" id="cd03053">
    <property type="entry name" value="GST_N_Phi"/>
    <property type="match status" value="1"/>
</dbReference>
<keyword evidence="8" id="KW-1185">Reference proteome</keyword>
<dbReference type="InterPro" id="IPR004046">
    <property type="entry name" value="GST_C"/>
</dbReference>
<dbReference type="GO" id="GO:0005737">
    <property type="term" value="C:cytoplasm"/>
    <property type="evidence" value="ECO:0007669"/>
    <property type="project" value="TreeGrafter"/>
</dbReference>
<dbReference type="InterPro" id="IPR004045">
    <property type="entry name" value="Glutathione_S-Trfase_N"/>
</dbReference>
<dbReference type="Pfam" id="PF00043">
    <property type="entry name" value="GST_C"/>
    <property type="match status" value="1"/>
</dbReference>
<dbReference type="InParanoid" id="W4K375"/>
<evidence type="ECO:0000256" key="4">
    <source>
        <dbReference type="RuleBase" id="RU003494"/>
    </source>
</evidence>
<dbReference type="STRING" id="747525.W4K375"/>
<proteinExistence type="inferred from homology"/>
<dbReference type="FunFam" id="3.40.30.10:FF:000016">
    <property type="entry name" value="Glutathione S-transferase F2"/>
    <property type="match status" value="1"/>
</dbReference>
<dbReference type="Gene3D" id="3.40.30.10">
    <property type="entry name" value="Glutaredoxin"/>
    <property type="match status" value="1"/>
</dbReference>
<feature type="domain" description="GST C-terminal" evidence="6">
    <location>
        <begin position="90"/>
        <end position="211"/>
    </location>
</feature>
<dbReference type="InterPro" id="IPR036249">
    <property type="entry name" value="Thioredoxin-like_sf"/>
</dbReference>
<comment type="catalytic activity">
    <reaction evidence="3">
        <text>RX + glutathione = an S-substituted glutathione + a halide anion + H(+)</text>
        <dbReference type="Rhea" id="RHEA:16437"/>
        <dbReference type="ChEBI" id="CHEBI:15378"/>
        <dbReference type="ChEBI" id="CHEBI:16042"/>
        <dbReference type="ChEBI" id="CHEBI:17792"/>
        <dbReference type="ChEBI" id="CHEBI:57925"/>
        <dbReference type="ChEBI" id="CHEBI:90779"/>
        <dbReference type="EC" id="2.5.1.18"/>
    </reaction>
</comment>
<comment type="similarity">
    <text evidence="4">Belongs to the GST superfamily.</text>
</comment>
<evidence type="ECO:0000256" key="1">
    <source>
        <dbReference type="ARBA" id="ARBA00012452"/>
    </source>
</evidence>